<dbReference type="PANTHER" id="PTHR30231:SF4">
    <property type="entry name" value="PROTEIN NEN2"/>
    <property type="match status" value="1"/>
</dbReference>
<dbReference type="InterPro" id="IPR036397">
    <property type="entry name" value="RNaseH_sf"/>
</dbReference>
<proteinExistence type="predicted"/>
<evidence type="ECO:0000256" key="3">
    <source>
        <dbReference type="ARBA" id="ARBA00022839"/>
    </source>
</evidence>
<dbReference type="STRING" id="937777.Deipe_1564"/>
<dbReference type="HOGENOM" id="CLU_047806_13_1_0"/>
<dbReference type="OrthoDB" id="9803913at2"/>
<keyword evidence="2" id="KW-0378">Hydrolase</keyword>
<dbReference type="SMART" id="SM00479">
    <property type="entry name" value="EXOIII"/>
    <property type="match status" value="1"/>
</dbReference>
<dbReference type="RefSeq" id="WP_015235413.1">
    <property type="nucleotide sequence ID" value="NC_019793.1"/>
</dbReference>
<evidence type="ECO:0000256" key="1">
    <source>
        <dbReference type="ARBA" id="ARBA00022722"/>
    </source>
</evidence>
<dbReference type="eggNOG" id="COG0847">
    <property type="taxonomic scope" value="Bacteria"/>
</dbReference>
<evidence type="ECO:0000256" key="2">
    <source>
        <dbReference type="ARBA" id="ARBA00022801"/>
    </source>
</evidence>
<evidence type="ECO:0000313" key="6">
    <source>
        <dbReference type="Proteomes" id="UP000010467"/>
    </source>
</evidence>
<name>L0A298_DEIPD</name>
<sequence>MAPEASPLAIFRKWAADPDLVVLDTETTGLDSHSEVIEIAVVSASGEVLLNERVKPINGGPWAASAIHGITDADLVTCPEWPLVWPRLACLLEGKTVVVYNASFDQRMLRQSLSWAGVPREECESPVLSHWQCAMGAYAPIHGDWSDYHGNYRWARLGVACLTEDVQVDDLDDAHSALGDALRTLRLVQAVARREDASLTHLCLTCSGPTDDCDCEAPA</sequence>
<evidence type="ECO:0000259" key="4">
    <source>
        <dbReference type="SMART" id="SM00479"/>
    </source>
</evidence>
<dbReference type="SUPFAM" id="SSF53098">
    <property type="entry name" value="Ribonuclease H-like"/>
    <property type="match status" value="1"/>
</dbReference>
<dbReference type="Pfam" id="PF00929">
    <property type="entry name" value="RNase_T"/>
    <property type="match status" value="1"/>
</dbReference>
<keyword evidence="6" id="KW-1185">Reference proteome</keyword>
<dbReference type="EMBL" id="CP003382">
    <property type="protein sequence ID" value="AFZ67105.1"/>
    <property type="molecule type" value="Genomic_DNA"/>
</dbReference>
<keyword evidence="1" id="KW-0540">Nuclease</keyword>
<dbReference type="InterPro" id="IPR013520">
    <property type="entry name" value="Ribonucl_H"/>
</dbReference>
<accession>L0A298</accession>
<dbReference type="GO" id="GO:0003676">
    <property type="term" value="F:nucleic acid binding"/>
    <property type="evidence" value="ECO:0007669"/>
    <property type="project" value="InterPro"/>
</dbReference>
<dbReference type="Proteomes" id="UP000010467">
    <property type="component" value="Chromosome"/>
</dbReference>
<dbReference type="PATRIC" id="fig|937777.3.peg.1566"/>
<reference evidence="6" key="1">
    <citation type="submission" date="2012-03" db="EMBL/GenBank/DDBJ databases">
        <title>Complete sequence of chromosome of Deinococcus peraridilitoris DSM 19664.</title>
        <authorList>
            <person name="Lucas S."/>
            <person name="Copeland A."/>
            <person name="Lapidus A."/>
            <person name="Glavina del Rio T."/>
            <person name="Dalin E."/>
            <person name="Tice H."/>
            <person name="Bruce D."/>
            <person name="Goodwin L."/>
            <person name="Pitluck S."/>
            <person name="Peters L."/>
            <person name="Mikhailova N."/>
            <person name="Lu M."/>
            <person name="Kyrpides N."/>
            <person name="Mavromatis K."/>
            <person name="Ivanova N."/>
            <person name="Brettin T."/>
            <person name="Detter J.C."/>
            <person name="Han C."/>
            <person name="Larimer F."/>
            <person name="Land M."/>
            <person name="Hauser L."/>
            <person name="Markowitz V."/>
            <person name="Cheng J.-F."/>
            <person name="Hugenholtz P."/>
            <person name="Woyke T."/>
            <person name="Wu D."/>
            <person name="Pukall R."/>
            <person name="Steenblock K."/>
            <person name="Brambilla E."/>
            <person name="Klenk H.-P."/>
            <person name="Eisen J.A."/>
        </authorList>
    </citation>
    <scope>NUCLEOTIDE SEQUENCE [LARGE SCALE GENOMIC DNA]</scope>
    <source>
        <strain evidence="6">DSM 19664 / LMG 22246 / CIP 109416 / KR-200</strain>
    </source>
</reference>
<dbReference type="Gene3D" id="3.30.420.10">
    <property type="entry name" value="Ribonuclease H-like superfamily/Ribonuclease H"/>
    <property type="match status" value="1"/>
</dbReference>
<feature type="domain" description="Exonuclease" evidence="4">
    <location>
        <begin position="19"/>
        <end position="197"/>
    </location>
</feature>
<keyword evidence="3 5" id="KW-0269">Exonuclease</keyword>
<dbReference type="GO" id="GO:0008408">
    <property type="term" value="F:3'-5' exonuclease activity"/>
    <property type="evidence" value="ECO:0007669"/>
    <property type="project" value="TreeGrafter"/>
</dbReference>
<dbReference type="InterPro" id="IPR012337">
    <property type="entry name" value="RNaseH-like_sf"/>
</dbReference>
<dbReference type="AlphaFoldDB" id="L0A298"/>
<dbReference type="KEGG" id="dpd:Deipe_1564"/>
<protein>
    <submittedName>
        <fullName evidence="5">DNA polymerase III epsilon subunit-like 3'-5' exonuclease</fullName>
    </submittedName>
</protein>
<gene>
    <name evidence="5" type="ordered locus">Deipe_1564</name>
</gene>
<dbReference type="CDD" id="cd06127">
    <property type="entry name" value="DEDDh"/>
    <property type="match status" value="1"/>
</dbReference>
<evidence type="ECO:0000313" key="5">
    <source>
        <dbReference type="EMBL" id="AFZ67105.1"/>
    </source>
</evidence>
<organism evidence="5 6">
    <name type="scientific">Deinococcus peraridilitoris (strain DSM 19664 / LMG 22246 / CIP 109416 / KR-200)</name>
    <dbReference type="NCBI Taxonomy" id="937777"/>
    <lineage>
        <taxon>Bacteria</taxon>
        <taxon>Thermotogati</taxon>
        <taxon>Deinococcota</taxon>
        <taxon>Deinococci</taxon>
        <taxon>Deinococcales</taxon>
        <taxon>Deinococcaceae</taxon>
        <taxon>Deinococcus</taxon>
    </lineage>
</organism>
<dbReference type="PANTHER" id="PTHR30231">
    <property type="entry name" value="DNA POLYMERASE III SUBUNIT EPSILON"/>
    <property type="match status" value="1"/>
</dbReference>